<dbReference type="GeneID" id="100164713"/>
<dbReference type="Pfam" id="PF22669">
    <property type="entry name" value="Exo_endo_phos2"/>
    <property type="match status" value="1"/>
</dbReference>
<feature type="domain" description="Inositol polyphosphate-related phosphatase" evidence="4">
    <location>
        <begin position="5"/>
        <end position="401"/>
    </location>
</feature>
<dbReference type="EC" id="3.1.3.56" evidence="1"/>
<dbReference type="RefSeq" id="XP_008185339.1">
    <property type="nucleotide sequence ID" value="XM_008187117.2"/>
</dbReference>
<evidence type="ECO:0000259" key="4">
    <source>
        <dbReference type="SMART" id="SM00128"/>
    </source>
</evidence>
<proteinExistence type="inferred from homology"/>
<dbReference type="RefSeq" id="XP_016661778.1">
    <property type="nucleotide sequence ID" value="XM_016806289.1"/>
</dbReference>
<evidence type="ECO:0000313" key="6">
    <source>
        <dbReference type="Proteomes" id="UP000007819"/>
    </source>
</evidence>
<protein>
    <recommendedName>
        <fullName evidence="1">inositol-polyphosphate 5-phosphatase</fullName>
        <ecNumber evidence="1">3.1.3.56</ecNumber>
    </recommendedName>
</protein>
<dbReference type="PANTHER" id="PTHR12997">
    <property type="entry name" value="TYPE I INOSITOL-1,4,5-TRISPHOSPHATE 5-PHOSPHATASE"/>
    <property type="match status" value="1"/>
</dbReference>
<keyword evidence="6" id="KW-1185">Reference proteome</keyword>
<reference evidence="5" key="2">
    <citation type="submission" date="2022-06" db="UniProtKB">
        <authorList>
            <consortium name="EnsemblMetazoa"/>
        </authorList>
    </citation>
    <scope>IDENTIFICATION</scope>
</reference>
<dbReference type="CTD" id="326119"/>
<organism evidence="5 6">
    <name type="scientific">Acyrthosiphon pisum</name>
    <name type="common">Pea aphid</name>
    <dbReference type="NCBI Taxonomy" id="7029"/>
    <lineage>
        <taxon>Eukaryota</taxon>
        <taxon>Metazoa</taxon>
        <taxon>Ecdysozoa</taxon>
        <taxon>Arthropoda</taxon>
        <taxon>Hexapoda</taxon>
        <taxon>Insecta</taxon>
        <taxon>Pterygota</taxon>
        <taxon>Neoptera</taxon>
        <taxon>Paraneoptera</taxon>
        <taxon>Hemiptera</taxon>
        <taxon>Sternorrhyncha</taxon>
        <taxon>Aphidomorpha</taxon>
        <taxon>Aphidoidea</taxon>
        <taxon>Aphididae</taxon>
        <taxon>Macrosiphini</taxon>
        <taxon>Acyrthosiphon</taxon>
    </lineage>
</organism>
<dbReference type="InterPro" id="IPR000300">
    <property type="entry name" value="IPPc"/>
</dbReference>
<evidence type="ECO:0000313" key="5">
    <source>
        <dbReference type="EnsemblMetazoa" id="XP_016661778.1"/>
    </source>
</evidence>
<dbReference type="AlphaFoldDB" id="A0A8R2D508"/>
<dbReference type="SUPFAM" id="SSF56219">
    <property type="entry name" value="DNase I-like"/>
    <property type="match status" value="1"/>
</dbReference>
<dbReference type="RefSeq" id="XP_008185338.1">
    <property type="nucleotide sequence ID" value="XM_008187116.2"/>
</dbReference>
<dbReference type="EnsemblMetazoa" id="XM_029489683.1">
    <property type="protein sequence ID" value="XP_029345543.1"/>
    <property type="gene ID" value="LOC100164713"/>
</dbReference>
<evidence type="ECO:0000256" key="1">
    <source>
        <dbReference type="ARBA" id="ARBA00012997"/>
    </source>
</evidence>
<name>A0A8R2D508_ACYPI</name>
<sequence>MACESSTRVLLVTANIGSIFENPSVMLKIWTEEFLNTVSRLDPYFIALHCQEVGGKNYEESMKHVNFFVSLLMTSKELRIFNRAQVFLDEEFTSAENFTALGNFYFIHEAIKEASLWDFNEQEFLPVTEKTIYSGNIEHVSTKEKSKFPQEFFPECKWSRKGFLRTRWKLNGSVFDLINIHLFHDASNFTAMQSHSSVYSVMRQKALEYTLERFRNYDFGFAPFFLFGDFNFRTDTKAVIMKIVEGLDMVKDDVDKDNLVFQYTDNSKEVIFTLRKKEFRHLDHQNTFMSKSGSWLKDFDHELKSFEEQLFEFPIHFQPSYPFEENEHEGMNYMQTRCPAWCDRVVLSTGAKLLINEKAFEEDNFGEVEYDLIGKKTCMGDHKPVYLKCDIMNNAGFTEVNVWERTLFDSKLPDDKNFVHLKETTV</sequence>
<evidence type="ECO:0000256" key="2">
    <source>
        <dbReference type="ARBA" id="ARBA00022801"/>
    </source>
</evidence>
<accession>A0A8R2D508</accession>
<dbReference type="Proteomes" id="UP000007819">
    <property type="component" value="Chromosome A2"/>
</dbReference>
<dbReference type="Gene3D" id="3.60.10.10">
    <property type="entry name" value="Endonuclease/exonuclease/phosphatase"/>
    <property type="match status" value="1"/>
</dbReference>
<dbReference type="EnsemblMetazoa" id="XM_008187116.3">
    <property type="protein sequence ID" value="XP_008185338.1"/>
    <property type="gene ID" value="LOC100164713"/>
</dbReference>
<evidence type="ECO:0000256" key="3">
    <source>
        <dbReference type="ARBA" id="ARBA00023599"/>
    </source>
</evidence>
<dbReference type="GO" id="GO:0004445">
    <property type="term" value="F:inositol-polyphosphate 5-phosphatase activity"/>
    <property type="evidence" value="ECO:0007669"/>
    <property type="project" value="UniProtKB-EC"/>
</dbReference>
<dbReference type="SMART" id="SM00128">
    <property type="entry name" value="IPPc"/>
    <property type="match status" value="1"/>
</dbReference>
<dbReference type="InterPro" id="IPR039737">
    <property type="entry name" value="INPP5A"/>
</dbReference>
<dbReference type="GO" id="GO:0046856">
    <property type="term" value="P:phosphatidylinositol dephosphorylation"/>
    <property type="evidence" value="ECO:0007669"/>
    <property type="project" value="InterPro"/>
</dbReference>
<dbReference type="EnsemblMetazoa" id="XM_008187117.3">
    <property type="protein sequence ID" value="XP_008185339.1"/>
    <property type="gene ID" value="LOC100164713"/>
</dbReference>
<dbReference type="InterPro" id="IPR036691">
    <property type="entry name" value="Endo/exonu/phosph_ase_sf"/>
</dbReference>
<reference evidence="6" key="1">
    <citation type="submission" date="2010-06" db="EMBL/GenBank/DDBJ databases">
        <authorList>
            <person name="Jiang H."/>
            <person name="Abraham K."/>
            <person name="Ali S."/>
            <person name="Alsbrooks S.L."/>
            <person name="Anim B.N."/>
            <person name="Anosike U.S."/>
            <person name="Attaway T."/>
            <person name="Bandaranaike D.P."/>
            <person name="Battles P.K."/>
            <person name="Bell S.N."/>
            <person name="Bell A.V."/>
            <person name="Beltran B."/>
            <person name="Bickham C."/>
            <person name="Bustamante Y."/>
            <person name="Caleb T."/>
            <person name="Canada A."/>
            <person name="Cardenas V."/>
            <person name="Carter K."/>
            <person name="Chacko J."/>
            <person name="Chandrabose M.N."/>
            <person name="Chavez D."/>
            <person name="Chavez A."/>
            <person name="Chen L."/>
            <person name="Chu H.-S."/>
            <person name="Claassen K.J."/>
            <person name="Cockrell R."/>
            <person name="Collins M."/>
            <person name="Cooper J.A."/>
            <person name="Cree A."/>
            <person name="Curry S.M."/>
            <person name="Da Y."/>
            <person name="Dao M.D."/>
            <person name="Das B."/>
            <person name="Davila M.-L."/>
            <person name="Davy-Carroll L."/>
            <person name="Denson S."/>
            <person name="Dinh H."/>
            <person name="Ebong V.E."/>
            <person name="Edwards J.R."/>
            <person name="Egan A."/>
            <person name="El-Daye J."/>
            <person name="Escobedo L."/>
            <person name="Fernandez S."/>
            <person name="Fernando P.R."/>
            <person name="Flagg N."/>
            <person name="Forbes L.D."/>
            <person name="Fowler R.G."/>
            <person name="Fu Q."/>
            <person name="Gabisi R.A."/>
            <person name="Ganer J."/>
            <person name="Garbino Pronczuk A."/>
            <person name="Garcia R.M."/>
            <person name="Garner T."/>
            <person name="Garrett T.E."/>
            <person name="Gonzalez D.A."/>
            <person name="Hamid H."/>
            <person name="Hawkins E.S."/>
            <person name="Hirani K."/>
            <person name="Hogues M.E."/>
            <person name="Hollins B."/>
            <person name="Hsiao C.-H."/>
            <person name="Jabil R."/>
            <person name="James M.L."/>
            <person name="Jhangiani S.N."/>
            <person name="Johnson B."/>
            <person name="Johnson Q."/>
            <person name="Joshi V."/>
            <person name="Kalu J.B."/>
            <person name="Kam C."/>
            <person name="Kashfia A."/>
            <person name="Keebler J."/>
            <person name="Kisamo H."/>
            <person name="Kovar C.L."/>
            <person name="Lago L.A."/>
            <person name="Lai C.-Y."/>
            <person name="Laidlaw J."/>
            <person name="Lara F."/>
            <person name="Le T.-K."/>
            <person name="Lee S.L."/>
            <person name="Legall F.H."/>
            <person name="Lemon S.J."/>
            <person name="Lewis L.R."/>
            <person name="Li B."/>
            <person name="Liu Y."/>
            <person name="Liu Y.-S."/>
            <person name="Lopez J."/>
            <person name="Lozado R.J."/>
            <person name="Lu J."/>
            <person name="Madu R.C."/>
            <person name="Maheshwari M."/>
            <person name="Maheshwari R."/>
            <person name="Malloy K."/>
            <person name="Martinez E."/>
            <person name="Mathew T."/>
            <person name="Mercado I.C."/>
            <person name="Mercado C."/>
            <person name="Meyer B."/>
            <person name="Montgomery K."/>
            <person name="Morgan M.B."/>
            <person name="Munidasa M."/>
            <person name="Nazareth L.V."/>
            <person name="Nelson J."/>
            <person name="Ng B.M."/>
            <person name="Nguyen N.B."/>
            <person name="Nguyen P.Q."/>
            <person name="Nguyen T."/>
            <person name="Obregon M."/>
            <person name="Okwuonu G.O."/>
            <person name="Onwere C.G."/>
            <person name="Orozco G."/>
            <person name="Parra A."/>
            <person name="Patel S."/>
            <person name="Patil S."/>
            <person name="Perez A."/>
            <person name="Perez Y."/>
            <person name="Pham C."/>
            <person name="Primus E.L."/>
            <person name="Pu L.-L."/>
            <person name="Puazo M."/>
            <person name="Qin X."/>
            <person name="Quiroz J.B."/>
            <person name="Reese J."/>
            <person name="Richards S."/>
            <person name="Rives C.M."/>
            <person name="Robberts R."/>
            <person name="Ruiz S.J."/>
            <person name="Ruiz M.J."/>
            <person name="Santibanez J."/>
            <person name="Schneider B.W."/>
            <person name="Sisson I."/>
            <person name="Smith M."/>
            <person name="Sodergren E."/>
            <person name="Song X.-Z."/>
            <person name="Song B.B."/>
            <person name="Summersgill H."/>
            <person name="Thelus R."/>
            <person name="Thornton R.D."/>
            <person name="Trejos Z.Y."/>
            <person name="Usmani K."/>
            <person name="Vattathil S."/>
            <person name="Villasana D."/>
            <person name="Walker D.L."/>
            <person name="Wang S."/>
            <person name="Wang K."/>
            <person name="White C.S."/>
            <person name="Williams A.C."/>
            <person name="Williamson J."/>
            <person name="Wilson K."/>
            <person name="Woghiren I.O."/>
            <person name="Woodworth J.R."/>
            <person name="Worley K.C."/>
            <person name="Wright R.A."/>
            <person name="Wu W."/>
            <person name="Young L."/>
            <person name="Zhang L."/>
            <person name="Zhang J."/>
            <person name="Zhu Y."/>
            <person name="Muzny D.M."/>
            <person name="Weinstock G."/>
            <person name="Gibbs R.A."/>
        </authorList>
    </citation>
    <scope>NUCLEOTIDE SEQUENCE [LARGE SCALE GENOMIC DNA]</scope>
    <source>
        <strain evidence="6">LSR1</strain>
    </source>
</reference>
<comment type="similarity">
    <text evidence="3">Belongs to the inositol 1,4,5-trisphosphate 5-phosphatase type I family.</text>
</comment>
<dbReference type="PANTHER" id="PTHR12997:SF2">
    <property type="entry name" value="INOSITOL POLYPHOSPHATE-5-PHOSPHATASE A"/>
    <property type="match status" value="1"/>
</dbReference>
<dbReference type="EnsemblMetazoa" id="XM_016806289.2">
    <property type="protein sequence ID" value="XP_016661778.1"/>
    <property type="gene ID" value="LOC100164713"/>
</dbReference>
<keyword evidence="2" id="KW-0378">Hydrolase</keyword>
<dbReference type="OrthoDB" id="5780965at2759"/>